<evidence type="ECO:0000313" key="5">
    <source>
        <dbReference type="Proteomes" id="UP000320333"/>
    </source>
</evidence>
<feature type="chain" id="PRO_5021440423" description="Tail specific protease domain-containing protein" evidence="2">
    <location>
        <begin position="20"/>
        <end position="1078"/>
    </location>
</feature>
<dbReference type="Gene3D" id="3.90.226.10">
    <property type="entry name" value="2-enoyl-CoA Hydratase, Chain A, domain 1"/>
    <property type="match status" value="1"/>
</dbReference>
<dbReference type="EMBL" id="QEAP01000011">
    <property type="protein sequence ID" value="TPX77968.1"/>
    <property type="molecule type" value="Genomic_DNA"/>
</dbReference>
<reference evidence="4 5" key="1">
    <citation type="journal article" date="2019" name="Sci. Rep.">
        <title>Comparative genomics of chytrid fungi reveal insights into the obligate biotrophic and pathogenic lifestyle of Synchytrium endobioticum.</title>
        <authorList>
            <person name="van de Vossenberg B.T.L.H."/>
            <person name="Warris S."/>
            <person name="Nguyen H.D.T."/>
            <person name="van Gent-Pelzer M.P.E."/>
            <person name="Joly D.L."/>
            <person name="van de Geest H.C."/>
            <person name="Bonants P.J.M."/>
            <person name="Smith D.S."/>
            <person name="Levesque C.A."/>
            <person name="van der Lee T.A.J."/>
        </authorList>
    </citation>
    <scope>NUCLEOTIDE SEQUENCE [LARGE SCALE GENOMIC DNA]</scope>
    <source>
        <strain evidence="4 5">CBS 675.73</strain>
    </source>
</reference>
<dbReference type="GO" id="GO:0005840">
    <property type="term" value="C:ribosome"/>
    <property type="evidence" value="ECO:0007669"/>
    <property type="project" value="InterPro"/>
</dbReference>
<feature type="signal peptide" evidence="2">
    <location>
        <begin position="1"/>
        <end position="19"/>
    </location>
</feature>
<feature type="domain" description="Tail specific protease" evidence="3">
    <location>
        <begin position="373"/>
        <end position="420"/>
    </location>
</feature>
<dbReference type="GO" id="GO:0008236">
    <property type="term" value="F:serine-type peptidase activity"/>
    <property type="evidence" value="ECO:0007669"/>
    <property type="project" value="InterPro"/>
</dbReference>
<dbReference type="Pfam" id="PF03572">
    <property type="entry name" value="Peptidase_S41"/>
    <property type="match status" value="1"/>
</dbReference>
<dbReference type="InterPro" id="IPR000456">
    <property type="entry name" value="Ribosomal_bL17"/>
</dbReference>
<dbReference type="Pfam" id="PF01196">
    <property type="entry name" value="Ribosomal_L17"/>
    <property type="match status" value="1"/>
</dbReference>
<dbReference type="InterPro" id="IPR052766">
    <property type="entry name" value="S41A_metabolite_peptidase"/>
</dbReference>
<evidence type="ECO:0000313" key="4">
    <source>
        <dbReference type="EMBL" id="TPX77968.1"/>
    </source>
</evidence>
<accession>A0A507FRA9</accession>
<dbReference type="GO" id="GO:0006412">
    <property type="term" value="P:translation"/>
    <property type="evidence" value="ECO:0007669"/>
    <property type="project" value="InterPro"/>
</dbReference>
<dbReference type="PANTHER" id="PTHR37049">
    <property type="entry name" value="PEPTIDASE S41 FAMILY PROTEIN"/>
    <property type="match status" value="1"/>
</dbReference>
<protein>
    <recommendedName>
        <fullName evidence="3">Tail specific protease domain-containing protein</fullName>
    </recommendedName>
</protein>
<dbReference type="SUPFAM" id="SSF52096">
    <property type="entry name" value="ClpP/crotonase"/>
    <property type="match status" value="1"/>
</dbReference>
<dbReference type="OrthoDB" id="2437318at2759"/>
<dbReference type="STRING" id="246404.A0A507FRA9"/>
<keyword evidence="5" id="KW-1185">Reference proteome</keyword>
<dbReference type="AlphaFoldDB" id="A0A507FRA9"/>
<name>A0A507FRA9_9FUNG</name>
<dbReference type="Proteomes" id="UP000320333">
    <property type="component" value="Unassembled WGS sequence"/>
</dbReference>
<comment type="caution">
    <text evidence="4">The sequence shown here is derived from an EMBL/GenBank/DDBJ whole genome shotgun (WGS) entry which is preliminary data.</text>
</comment>
<organism evidence="4 5">
    <name type="scientific">Chytriomyces confervae</name>
    <dbReference type="NCBI Taxonomy" id="246404"/>
    <lineage>
        <taxon>Eukaryota</taxon>
        <taxon>Fungi</taxon>
        <taxon>Fungi incertae sedis</taxon>
        <taxon>Chytridiomycota</taxon>
        <taxon>Chytridiomycota incertae sedis</taxon>
        <taxon>Chytridiomycetes</taxon>
        <taxon>Chytridiales</taxon>
        <taxon>Chytriomycetaceae</taxon>
        <taxon>Chytriomyces</taxon>
    </lineage>
</organism>
<evidence type="ECO:0000256" key="1">
    <source>
        <dbReference type="SAM" id="MobiDB-lite"/>
    </source>
</evidence>
<dbReference type="GO" id="GO:0003735">
    <property type="term" value="F:structural constituent of ribosome"/>
    <property type="evidence" value="ECO:0007669"/>
    <property type="project" value="InterPro"/>
</dbReference>
<dbReference type="PANTHER" id="PTHR37049:SF4">
    <property type="entry name" value="RHODANESE DOMAIN-CONTAINING PROTEIN"/>
    <property type="match status" value="1"/>
</dbReference>
<proteinExistence type="predicted"/>
<evidence type="ECO:0000256" key="2">
    <source>
        <dbReference type="SAM" id="SignalP"/>
    </source>
</evidence>
<feature type="region of interest" description="Disordered" evidence="1">
    <location>
        <begin position="659"/>
        <end position="694"/>
    </location>
</feature>
<feature type="compositionally biased region" description="Low complexity" evidence="1">
    <location>
        <begin position="659"/>
        <end position="691"/>
    </location>
</feature>
<sequence length="1078" mass="117059">MLAISSLLALVGLSLSVVAQDPCAAIGSTPSSGKFVVTTPAQVLSCYNSFPVTTSDKTAQINAVKGYFNQYPYKEIIKNASAPSYPMQIDLFAGLDAIVANPNIKTEFGMHTAITDLFDSLEDAHISYFNQCFQHASFVQPFSLTLVNGAVRVSRVLELTDATATSALFKTWQSGFQGRDPKSLVGAVVQKLNGENAIDFLQAYADKYLGVSHAPETRFNYALDSYEWSGGMLQARSGFGITRRPSEPIAYEFLLADGTTFQTSSLDWTALISATSKSAFSSKSNYYQSKCVAAAAVNSAPAKNEVKVVKFREQRTASEKEVGGFFKVNAIPGTLFKDDSNAFFMLPDGETGVWMMSSFAPNADQLTQAVIDTWYKNMALGLTTLEKKGAKNLVIDLTGNGGGLVTAGRQMAEYLFPTGDFTPLEYIFGVSNAVDDVLNNRQSLVQSSGQLEGLSDLNGNPITKFGPQLTKPGTTIPGYSQKFTNKFNYIISGGNSPLLSNPLKKGWSAANVLVVSNGFCGSTCAQFVTILRDQMGVRAASYGGGNKKSVAGTKSFDPTSFAAGAIASFSDLLALYGKATPGSTDSTLIPKAFKYPVDGQMPFWTSYSSRGARPSFPTEWNIDASDFYLEGVSLSDPMSVYNQILAKGIFASPPVKTTTTTTAAAPSSSTSTTSTLTKTKTTTTSAKPSPSNTCSHSVCSTGGKLVSACSSCVAAVCAKDSYCCDTRWDSTCVSEVAQFCPTHGVRVWEKKLTQSVAHNRSQLMNQATDLVTFGRITTTVPKAKVLQHYADKIINIAKRDNVDKMKEIIYRPDQTVPKLKLLAARFADRKGGYTRLILDGYNRVGSDRAPLATVEYVDSPNDSVHFLAKTHLPKLRNDLKSVQDRKYSTESITLEDPTSPGKLITVLKRTIRADVNSKQIKQMAVKERNLQKLISKFERSLETHQLARARENEFINSLEKRSEAYALETLKNLQEKADALSHRERVAMVAKFNEDAAASKFSDSLGRRILRMQITGELYWETPVPAPTAAVVEPVVQKARVVAQPAQEKAAESKEGEKPAPAKGALNMMTQWMKNLKL</sequence>
<dbReference type="InterPro" id="IPR005151">
    <property type="entry name" value="Tail-specific_protease"/>
</dbReference>
<dbReference type="Gene3D" id="3.90.1030.10">
    <property type="entry name" value="Ribosomal protein L17"/>
    <property type="match status" value="1"/>
</dbReference>
<evidence type="ECO:0000259" key="3">
    <source>
        <dbReference type="Pfam" id="PF03572"/>
    </source>
</evidence>
<dbReference type="SUPFAM" id="SSF64263">
    <property type="entry name" value="Prokaryotic ribosomal protein L17"/>
    <property type="match status" value="1"/>
</dbReference>
<dbReference type="InterPro" id="IPR029045">
    <property type="entry name" value="ClpP/crotonase-like_dom_sf"/>
</dbReference>
<dbReference type="GO" id="GO:0006508">
    <property type="term" value="P:proteolysis"/>
    <property type="evidence" value="ECO:0007669"/>
    <property type="project" value="InterPro"/>
</dbReference>
<keyword evidence="2" id="KW-0732">Signal</keyword>
<dbReference type="InterPro" id="IPR036373">
    <property type="entry name" value="Ribosomal_bL17_sf"/>
</dbReference>
<gene>
    <name evidence="4" type="ORF">CcCBS67573_g00747</name>
</gene>